<gene>
    <name evidence="1" type="ORF">GPU96_05g08690</name>
</gene>
<dbReference type="AlphaFoldDB" id="A0A9Q9C801"/>
<protein>
    <submittedName>
        <fullName evidence="1">Melanoma-associated antigen 3-like protein</fullName>
    </submittedName>
</protein>
<evidence type="ECO:0000313" key="2">
    <source>
        <dbReference type="Proteomes" id="UP001059546"/>
    </source>
</evidence>
<organism evidence="1 2">
    <name type="scientific">Encephalitozoon hellem</name>
    <name type="common">Microsporidian parasite</name>
    <dbReference type="NCBI Taxonomy" id="27973"/>
    <lineage>
        <taxon>Eukaryota</taxon>
        <taxon>Fungi</taxon>
        <taxon>Fungi incertae sedis</taxon>
        <taxon>Microsporidia</taxon>
        <taxon>Unikaryonidae</taxon>
        <taxon>Encephalitozoon</taxon>
    </lineage>
</organism>
<name>A0A9Q9C801_ENCHE</name>
<proteinExistence type="predicted"/>
<sequence>MSENEALAGEFVRILMDNHRKSVPTRKQNVRAQLKVGVKEIGALVEFSRGYLQKLGLELVGVGREGTSDPITAEKYFIRRLEPSNETTEILSEESRRLILVLTFVILERKSIEVPRLWFFIQRTGVFESEDDFTEFLGQVKRQGYLSIAKVEEGHVVTPGWRYYCDFHSFDPKGYFQSNAH</sequence>
<evidence type="ECO:0000313" key="1">
    <source>
        <dbReference type="EMBL" id="UTX43130.1"/>
    </source>
</evidence>
<reference evidence="1" key="1">
    <citation type="submission" date="2021-05" db="EMBL/GenBank/DDBJ databases">
        <title>Encephalitozoon hellem ATCC 50604 Complete Genome.</title>
        <authorList>
            <person name="Mascarenhas dos Santos A.C."/>
            <person name="Julian A.T."/>
            <person name="Pombert J.-F."/>
        </authorList>
    </citation>
    <scope>NUCLEOTIDE SEQUENCE</scope>
    <source>
        <strain evidence="1">ATCC 50604</strain>
    </source>
</reference>
<dbReference type="Proteomes" id="UP001059546">
    <property type="component" value="Chromosome V"/>
</dbReference>
<dbReference type="EMBL" id="CP075151">
    <property type="protein sequence ID" value="UTX43130.1"/>
    <property type="molecule type" value="Genomic_DNA"/>
</dbReference>
<accession>A0A9Q9C801</accession>